<name>A0ABN5D8Q5_BURCE</name>
<evidence type="ECO:0000313" key="2">
    <source>
        <dbReference type="EMBL" id="ATF81662.1"/>
    </source>
</evidence>
<dbReference type="Pfam" id="PF00583">
    <property type="entry name" value="Acetyltransf_1"/>
    <property type="match status" value="1"/>
</dbReference>
<dbReference type="CDD" id="cd04301">
    <property type="entry name" value="NAT_SF"/>
    <property type="match status" value="1"/>
</dbReference>
<dbReference type="InterPro" id="IPR000182">
    <property type="entry name" value="GNAT_dom"/>
</dbReference>
<dbReference type="SUPFAM" id="SSF55729">
    <property type="entry name" value="Acyl-CoA N-acyltransferases (Nat)"/>
    <property type="match status" value="1"/>
</dbReference>
<accession>A0ABN5D8Q5</accession>
<dbReference type="Proteomes" id="UP000218103">
    <property type="component" value="Chromosome 2"/>
</dbReference>
<evidence type="ECO:0000313" key="3">
    <source>
        <dbReference type="Proteomes" id="UP000218103"/>
    </source>
</evidence>
<sequence length="228" mass="25692">MIANSLIGGVEHLKMADRRLMRSAEPDRKRHSTSHEADASAMLRCVCSWVNRLRITPHTSKERLMVTVRALSGDSDNDYANVSRVFIEAASYTQLVEGRSPSKEDVDDFFYGKPAGKDGGDKSVFGFYVGPDMVGCADVIRAYPTDDCIWIGLLLFSDAYQRRGYGKTALALLDAMAREWGFRRAQLAVVSTNPRAFAFWQREGFEEIRRATNQRFLGELIVMERPIP</sequence>
<reference evidence="3" key="1">
    <citation type="submission" date="2017-09" db="EMBL/GenBank/DDBJ databases">
        <title>FDA dAtabase for Regulatory Grade micrObial Sequences (FDA-ARGOS): Supporting development and validation of Infectious Disease Dx tests.</title>
        <authorList>
            <person name="Minogue T."/>
            <person name="Wolcott M."/>
            <person name="Wasieloski L."/>
            <person name="Aguilar W."/>
            <person name="Moore D."/>
            <person name="Tallon L.J."/>
            <person name="Sadzewicz L."/>
            <person name="Ott S."/>
            <person name="Zhao X."/>
            <person name="Nagaraj S."/>
            <person name="Vavikolanu K."/>
            <person name="Aluvathingal J."/>
            <person name="Nadendla S."/>
            <person name="Sichtig H."/>
        </authorList>
    </citation>
    <scope>NUCLEOTIDE SEQUENCE [LARGE SCALE GENOMIC DNA]</scope>
    <source>
        <strain evidence="3">FDAARGOS_388</strain>
    </source>
</reference>
<proteinExistence type="predicted"/>
<protein>
    <submittedName>
        <fullName evidence="2">N-acetyltransferase</fullName>
    </submittedName>
</protein>
<gene>
    <name evidence="2" type="ORF">CO711_30515</name>
</gene>
<dbReference type="EMBL" id="CP023521">
    <property type="protein sequence ID" value="ATF81662.1"/>
    <property type="molecule type" value="Genomic_DNA"/>
</dbReference>
<organism evidence="2 3">
    <name type="scientific">Burkholderia cepacia</name>
    <name type="common">Pseudomonas cepacia</name>
    <dbReference type="NCBI Taxonomy" id="292"/>
    <lineage>
        <taxon>Bacteria</taxon>
        <taxon>Pseudomonadati</taxon>
        <taxon>Pseudomonadota</taxon>
        <taxon>Betaproteobacteria</taxon>
        <taxon>Burkholderiales</taxon>
        <taxon>Burkholderiaceae</taxon>
        <taxon>Burkholderia</taxon>
        <taxon>Burkholderia cepacia complex</taxon>
    </lineage>
</organism>
<feature type="domain" description="N-acetyltransferase" evidence="1">
    <location>
        <begin position="66"/>
        <end position="228"/>
    </location>
</feature>
<evidence type="ECO:0000259" key="1">
    <source>
        <dbReference type="PROSITE" id="PS51186"/>
    </source>
</evidence>
<dbReference type="PROSITE" id="PS51186">
    <property type="entry name" value="GNAT"/>
    <property type="match status" value="1"/>
</dbReference>
<dbReference type="InterPro" id="IPR016181">
    <property type="entry name" value="Acyl_CoA_acyltransferase"/>
</dbReference>
<dbReference type="Gene3D" id="3.40.630.30">
    <property type="match status" value="1"/>
</dbReference>
<keyword evidence="3" id="KW-1185">Reference proteome</keyword>
<dbReference type="RefSeq" id="WP_080981949.1">
    <property type="nucleotide sequence ID" value="NZ_BCNU01000001.1"/>
</dbReference>